<dbReference type="AlphaFoldDB" id="A0AAC9J455"/>
<dbReference type="GeneID" id="71515711"/>
<dbReference type="InterPro" id="IPR013560">
    <property type="entry name" value="DUF1722"/>
</dbReference>
<reference evidence="2 3" key="1">
    <citation type="submission" date="2016-11" db="EMBL/GenBank/DDBJ databases">
        <title>Complete genome sequencing of Virgibacillus halodenitrificans PDB-F2.</title>
        <authorList>
            <person name="Sun Z."/>
            <person name="Zhou Y."/>
            <person name="Li H."/>
        </authorList>
    </citation>
    <scope>NUCLEOTIDE SEQUENCE [LARGE SCALE GENOMIC DNA]</scope>
    <source>
        <strain evidence="2 3">PDB-F2</strain>
    </source>
</reference>
<organism evidence="2 3">
    <name type="scientific">Virgibacillus halodenitrificans</name>
    <name type="common">Bacillus halodenitrificans</name>
    <dbReference type="NCBI Taxonomy" id="1482"/>
    <lineage>
        <taxon>Bacteria</taxon>
        <taxon>Bacillati</taxon>
        <taxon>Bacillota</taxon>
        <taxon>Bacilli</taxon>
        <taxon>Bacillales</taxon>
        <taxon>Bacillaceae</taxon>
        <taxon>Virgibacillus</taxon>
    </lineage>
</organism>
<evidence type="ECO:0000259" key="1">
    <source>
        <dbReference type="Pfam" id="PF08349"/>
    </source>
</evidence>
<gene>
    <name evidence="2" type="ORF">BME96_14970</name>
</gene>
<dbReference type="Proteomes" id="UP000182945">
    <property type="component" value="Chromosome"/>
</dbReference>
<dbReference type="KEGG" id="vhl:BME96_14970"/>
<dbReference type="Pfam" id="PF08349">
    <property type="entry name" value="DUF1722"/>
    <property type="match status" value="1"/>
</dbReference>
<sequence>MSSRAGIEKLWAQEKYRVMFHSQRYYNLIREMLKKDSSLEEIERLIDEAIHVQPTKGSVINTYQHMWGYFKKYATKEEKIAFQEKLEQFQNDELDKQELVMCIRLLAEKYQVNYLLNSTLLH</sequence>
<name>A0AAC9J455_VIRHA</name>
<evidence type="ECO:0000313" key="2">
    <source>
        <dbReference type="EMBL" id="APC49415.1"/>
    </source>
</evidence>
<dbReference type="RefSeq" id="WP_071649464.1">
    <property type="nucleotide sequence ID" value="NZ_CP017962.1"/>
</dbReference>
<feature type="domain" description="DUF1722" evidence="1">
    <location>
        <begin position="15"/>
        <end position="121"/>
    </location>
</feature>
<protein>
    <submittedName>
        <fullName evidence="2">Type II DNA modification enzyme</fullName>
    </submittedName>
</protein>
<accession>A0AAC9J455</accession>
<proteinExistence type="predicted"/>
<evidence type="ECO:0000313" key="3">
    <source>
        <dbReference type="Proteomes" id="UP000182945"/>
    </source>
</evidence>
<dbReference type="EMBL" id="CP017962">
    <property type="protein sequence ID" value="APC49415.1"/>
    <property type="molecule type" value="Genomic_DNA"/>
</dbReference>